<dbReference type="SMART" id="SM00387">
    <property type="entry name" value="HATPase_c"/>
    <property type="match status" value="1"/>
</dbReference>
<dbReference type="SUPFAM" id="SSF55874">
    <property type="entry name" value="ATPase domain of HSP90 chaperone/DNA topoisomerase II/histidine kinase"/>
    <property type="match status" value="1"/>
</dbReference>
<evidence type="ECO:0000313" key="14">
    <source>
        <dbReference type="EMBL" id="MEQ0558057.1"/>
    </source>
</evidence>
<comment type="caution">
    <text evidence="14">The sequence shown here is derived from an EMBL/GenBank/DDBJ whole genome shotgun (WGS) entry which is preliminary data.</text>
</comment>
<dbReference type="Gene3D" id="3.30.565.10">
    <property type="entry name" value="Histidine kinase-like ATPase, C-terminal domain"/>
    <property type="match status" value="1"/>
</dbReference>
<reference evidence="14 15" key="1">
    <citation type="submission" date="2024-05" db="EMBL/GenBank/DDBJ databases">
        <authorList>
            <person name="Zhao H."/>
            <person name="Xu Y."/>
            <person name="Lin S."/>
            <person name="Spain J.C."/>
            <person name="Zhou N.-Y."/>
        </authorList>
    </citation>
    <scope>NUCLEOTIDE SEQUENCE [LARGE SCALE GENOMIC DNA]</scope>
    <source>
        <strain evidence="14 15">NEAU-NG30</strain>
    </source>
</reference>
<dbReference type="InterPro" id="IPR004358">
    <property type="entry name" value="Sig_transdc_His_kin-like_C"/>
</dbReference>
<evidence type="ECO:0000256" key="5">
    <source>
        <dbReference type="ARBA" id="ARBA00022679"/>
    </source>
</evidence>
<keyword evidence="5" id="KW-0808">Transferase</keyword>
<dbReference type="CDD" id="cd00082">
    <property type="entry name" value="HisKA"/>
    <property type="match status" value="1"/>
</dbReference>
<keyword evidence="4" id="KW-0597">Phosphoprotein</keyword>
<sequence length="477" mass="51665">MTRGGTRPWSLRRRLVLTGGLMALVTVLAMNLLAVGGFVIYQQLRNRRLIDTNRLYQVARLAGGHQASPNLVNTDEDGVVLVVQPGGAVLDRLGVHAAAFPAPGPAVLRAAAEDGRYRFFGWFYGVVDRVEDGRFVITARALGGQVAIAVRMAGAMAVLDVVVCVLAMVLAASLFRRTLRPLESFAGTVARVTAGEPGGRVDLAGVPAEVRQLGTAMNRMLARLEASFARLSETDDRLRRFVSDAGHELRTPLTVIIGYAQLLRLGVLADHAAREHAMVEVEREARRLTALADHLLLLARIDEGRPDSPVPVELDVLCRDVVETGRAAYPDHGMAYRCEGEPPVVCGDGPWLRQAVSCLLANVGMHTPAGTRAEVVLRTEGGDAVLDVVDDGPGIEEADRPRVFERFFRCDEARRRPPDQRSAGLGLSIVQSVVTACDGTVEVRPTERGTWIRVRLPLLPGPASAERRESSSPRTLK</sequence>
<gene>
    <name evidence="14" type="ORF">ABJI51_03155</name>
</gene>
<dbReference type="InterPro" id="IPR003594">
    <property type="entry name" value="HATPase_dom"/>
</dbReference>
<proteinExistence type="predicted"/>
<dbReference type="PRINTS" id="PR00344">
    <property type="entry name" value="BCTRLSENSOR"/>
</dbReference>
<keyword evidence="8 11" id="KW-1133">Transmembrane helix</keyword>
<protein>
    <recommendedName>
        <fullName evidence="3">histidine kinase</fullName>
        <ecNumber evidence="3">2.7.13.3</ecNumber>
    </recommendedName>
</protein>
<dbReference type="InterPro" id="IPR003661">
    <property type="entry name" value="HisK_dim/P_dom"/>
</dbReference>
<feature type="transmembrane region" description="Helical" evidence="11">
    <location>
        <begin position="157"/>
        <end position="175"/>
    </location>
</feature>
<keyword evidence="10 11" id="KW-0472">Membrane</keyword>
<evidence type="ECO:0000256" key="6">
    <source>
        <dbReference type="ARBA" id="ARBA00022692"/>
    </source>
</evidence>
<evidence type="ECO:0000256" key="10">
    <source>
        <dbReference type="ARBA" id="ARBA00023136"/>
    </source>
</evidence>
<evidence type="ECO:0000259" key="13">
    <source>
        <dbReference type="PROSITE" id="PS50885"/>
    </source>
</evidence>
<evidence type="ECO:0000259" key="12">
    <source>
        <dbReference type="PROSITE" id="PS50109"/>
    </source>
</evidence>
<dbReference type="Gene3D" id="1.10.287.130">
    <property type="match status" value="1"/>
</dbReference>
<dbReference type="RefSeq" id="WP_348947384.1">
    <property type="nucleotide sequence ID" value="NZ_JBDZYD010000001.1"/>
</dbReference>
<dbReference type="InterPro" id="IPR003660">
    <property type="entry name" value="HAMP_dom"/>
</dbReference>
<dbReference type="Pfam" id="PF00512">
    <property type="entry name" value="HisKA"/>
    <property type="match status" value="1"/>
</dbReference>
<dbReference type="PANTHER" id="PTHR45436:SF5">
    <property type="entry name" value="SENSOR HISTIDINE KINASE TRCS"/>
    <property type="match status" value="1"/>
</dbReference>
<evidence type="ECO:0000256" key="1">
    <source>
        <dbReference type="ARBA" id="ARBA00000085"/>
    </source>
</evidence>
<keyword evidence="15" id="KW-1185">Reference proteome</keyword>
<name>A0ABV0L6X3_9PSEU</name>
<feature type="transmembrane region" description="Helical" evidence="11">
    <location>
        <begin position="20"/>
        <end position="41"/>
    </location>
</feature>
<dbReference type="SMART" id="SM00388">
    <property type="entry name" value="HisKA"/>
    <property type="match status" value="1"/>
</dbReference>
<evidence type="ECO:0000256" key="7">
    <source>
        <dbReference type="ARBA" id="ARBA00022777"/>
    </source>
</evidence>
<evidence type="ECO:0000256" key="2">
    <source>
        <dbReference type="ARBA" id="ARBA00004236"/>
    </source>
</evidence>
<dbReference type="GO" id="GO:0016301">
    <property type="term" value="F:kinase activity"/>
    <property type="evidence" value="ECO:0007669"/>
    <property type="project" value="UniProtKB-KW"/>
</dbReference>
<dbReference type="CDD" id="cd06225">
    <property type="entry name" value="HAMP"/>
    <property type="match status" value="1"/>
</dbReference>
<feature type="domain" description="HAMP" evidence="13">
    <location>
        <begin position="176"/>
        <end position="229"/>
    </location>
</feature>
<evidence type="ECO:0000256" key="8">
    <source>
        <dbReference type="ARBA" id="ARBA00022989"/>
    </source>
</evidence>
<dbReference type="Pfam" id="PF00672">
    <property type="entry name" value="HAMP"/>
    <property type="match status" value="1"/>
</dbReference>
<organism evidence="14 15">
    <name type="scientific">Amycolatopsis melonis</name>
    <dbReference type="NCBI Taxonomy" id="3156488"/>
    <lineage>
        <taxon>Bacteria</taxon>
        <taxon>Bacillati</taxon>
        <taxon>Actinomycetota</taxon>
        <taxon>Actinomycetes</taxon>
        <taxon>Pseudonocardiales</taxon>
        <taxon>Pseudonocardiaceae</taxon>
        <taxon>Amycolatopsis</taxon>
    </lineage>
</organism>
<dbReference type="PANTHER" id="PTHR45436">
    <property type="entry name" value="SENSOR HISTIDINE KINASE YKOH"/>
    <property type="match status" value="1"/>
</dbReference>
<dbReference type="CDD" id="cd00075">
    <property type="entry name" value="HATPase"/>
    <property type="match status" value="1"/>
</dbReference>
<dbReference type="SMART" id="SM00304">
    <property type="entry name" value="HAMP"/>
    <property type="match status" value="1"/>
</dbReference>
<keyword evidence="7 14" id="KW-0418">Kinase</keyword>
<evidence type="ECO:0000256" key="9">
    <source>
        <dbReference type="ARBA" id="ARBA00023012"/>
    </source>
</evidence>
<accession>A0ABV0L6X3</accession>
<dbReference type="EMBL" id="JBDZYD010000001">
    <property type="protein sequence ID" value="MEQ0558057.1"/>
    <property type="molecule type" value="Genomic_DNA"/>
</dbReference>
<dbReference type="Gene3D" id="6.10.340.10">
    <property type="match status" value="1"/>
</dbReference>
<feature type="domain" description="Histidine kinase" evidence="12">
    <location>
        <begin position="244"/>
        <end position="460"/>
    </location>
</feature>
<dbReference type="PROSITE" id="PS50885">
    <property type="entry name" value="HAMP"/>
    <property type="match status" value="1"/>
</dbReference>
<dbReference type="Pfam" id="PF02518">
    <property type="entry name" value="HATPase_c"/>
    <property type="match status" value="1"/>
</dbReference>
<dbReference type="EC" id="2.7.13.3" evidence="3"/>
<dbReference type="PROSITE" id="PS50109">
    <property type="entry name" value="HIS_KIN"/>
    <property type="match status" value="1"/>
</dbReference>
<evidence type="ECO:0000313" key="15">
    <source>
        <dbReference type="Proteomes" id="UP001440984"/>
    </source>
</evidence>
<evidence type="ECO:0000256" key="4">
    <source>
        <dbReference type="ARBA" id="ARBA00022553"/>
    </source>
</evidence>
<comment type="subcellular location">
    <subcellularLocation>
        <location evidence="2">Cell membrane</location>
    </subcellularLocation>
</comment>
<dbReference type="Proteomes" id="UP001440984">
    <property type="component" value="Unassembled WGS sequence"/>
</dbReference>
<keyword evidence="6 11" id="KW-0812">Transmembrane</keyword>
<dbReference type="InterPro" id="IPR036097">
    <property type="entry name" value="HisK_dim/P_sf"/>
</dbReference>
<keyword evidence="9" id="KW-0902">Two-component regulatory system</keyword>
<dbReference type="SUPFAM" id="SSF47384">
    <property type="entry name" value="Homodimeric domain of signal transducing histidine kinase"/>
    <property type="match status" value="1"/>
</dbReference>
<evidence type="ECO:0000256" key="11">
    <source>
        <dbReference type="SAM" id="Phobius"/>
    </source>
</evidence>
<dbReference type="InterPro" id="IPR036890">
    <property type="entry name" value="HATPase_C_sf"/>
</dbReference>
<evidence type="ECO:0000256" key="3">
    <source>
        <dbReference type="ARBA" id="ARBA00012438"/>
    </source>
</evidence>
<comment type="catalytic activity">
    <reaction evidence="1">
        <text>ATP + protein L-histidine = ADP + protein N-phospho-L-histidine.</text>
        <dbReference type="EC" id="2.7.13.3"/>
    </reaction>
</comment>
<dbReference type="InterPro" id="IPR005467">
    <property type="entry name" value="His_kinase_dom"/>
</dbReference>
<dbReference type="InterPro" id="IPR050428">
    <property type="entry name" value="TCS_sensor_his_kinase"/>
</dbReference>